<organism evidence="1 2">
    <name type="scientific">Chthoniobacter flavus Ellin428</name>
    <dbReference type="NCBI Taxonomy" id="497964"/>
    <lineage>
        <taxon>Bacteria</taxon>
        <taxon>Pseudomonadati</taxon>
        <taxon>Verrucomicrobiota</taxon>
        <taxon>Spartobacteria</taxon>
        <taxon>Chthoniobacterales</taxon>
        <taxon>Chthoniobacteraceae</taxon>
        <taxon>Chthoniobacter</taxon>
    </lineage>
</organism>
<evidence type="ECO:0000313" key="2">
    <source>
        <dbReference type="Proteomes" id="UP000005824"/>
    </source>
</evidence>
<dbReference type="EMBL" id="ABVL01000001">
    <property type="protein sequence ID" value="EDY21909.1"/>
    <property type="molecule type" value="Genomic_DNA"/>
</dbReference>
<sequence length="31" mass="2896">MGVIGAGASPKTQTAGDELVATAGGLVVLLV</sequence>
<proteinExistence type="predicted"/>
<name>B4CV96_9BACT</name>
<accession>B4CV96</accession>
<reference evidence="1 2" key="1">
    <citation type="journal article" date="2011" name="J. Bacteriol.">
        <title>Genome sequence of Chthoniobacter flavus Ellin428, an aerobic heterotrophic soil bacterium.</title>
        <authorList>
            <person name="Kant R."/>
            <person name="van Passel M.W."/>
            <person name="Palva A."/>
            <person name="Lucas S."/>
            <person name="Lapidus A."/>
            <person name="Glavina Del Rio T."/>
            <person name="Dalin E."/>
            <person name="Tice H."/>
            <person name="Bruce D."/>
            <person name="Goodwin L."/>
            <person name="Pitluck S."/>
            <person name="Larimer F.W."/>
            <person name="Land M.L."/>
            <person name="Hauser L."/>
            <person name="Sangwan P."/>
            <person name="de Vos W.M."/>
            <person name="Janssen P.H."/>
            <person name="Smidt H."/>
        </authorList>
    </citation>
    <scope>NUCLEOTIDE SEQUENCE [LARGE SCALE GENOMIC DNA]</scope>
    <source>
        <strain evidence="1 2">Ellin428</strain>
    </source>
</reference>
<dbReference type="Proteomes" id="UP000005824">
    <property type="component" value="Unassembled WGS sequence"/>
</dbReference>
<protein>
    <submittedName>
        <fullName evidence="1">Uncharacterized protein</fullName>
    </submittedName>
</protein>
<gene>
    <name evidence="1" type="ORF">CfE428DRAFT_0034</name>
</gene>
<dbReference type="InParanoid" id="B4CV96"/>
<dbReference type="AlphaFoldDB" id="B4CV96"/>
<evidence type="ECO:0000313" key="1">
    <source>
        <dbReference type="EMBL" id="EDY21909.1"/>
    </source>
</evidence>
<keyword evidence="2" id="KW-1185">Reference proteome</keyword>
<comment type="caution">
    <text evidence="1">The sequence shown here is derived from an EMBL/GenBank/DDBJ whole genome shotgun (WGS) entry which is preliminary data.</text>
</comment>